<evidence type="ECO:0000259" key="1">
    <source>
        <dbReference type="Pfam" id="PF13460"/>
    </source>
</evidence>
<protein>
    <submittedName>
        <fullName evidence="2">NAD(P)-binding protein</fullName>
    </submittedName>
</protein>
<gene>
    <name evidence="2" type="ORF">K431DRAFT_252880</name>
</gene>
<dbReference type="OrthoDB" id="10254221at2759"/>
<dbReference type="PANTHER" id="PTHR43355">
    <property type="entry name" value="FLAVIN REDUCTASE (NADPH)"/>
    <property type="match status" value="1"/>
</dbReference>
<dbReference type="SUPFAM" id="SSF51735">
    <property type="entry name" value="NAD(P)-binding Rossmann-fold domains"/>
    <property type="match status" value="1"/>
</dbReference>
<keyword evidence="3" id="KW-1185">Reference proteome</keyword>
<comment type="caution">
    <text evidence="2">The sequence shown here is derived from an EMBL/GenBank/DDBJ whole genome shotgun (WGS) entry which is preliminary data.</text>
</comment>
<reference evidence="2" key="1">
    <citation type="journal article" date="2020" name="Stud. Mycol.">
        <title>101 Dothideomycetes genomes: a test case for predicting lifestyles and emergence of pathogens.</title>
        <authorList>
            <person name="Haridas S."/>
            <person name="Albert R."/>
            <person name="Binder M."/>
            <person name="Bloem J."/>
            <person name="Labutti K."/>
            <person name="Salamov A."/>
            <person name="Andreopoulos B."/>
            <person name="Baker S."/>
            <person name="Barry K."/>
            <person name="Bills G."/>
            <person name="Bluhm B."/>
            <person name="Cannon C."/>
            <person name="Castanera R."/>
            <person name="Culley D."/>
            <person name="Daum C."/>
            <person name="Ezra D."/>
            <person name="Gonzalez J."/>
            <person name="Henrissat B."/>
            <person name="Kuo A."/>
            <person name="Liang C."/>
            <person name="Lipzen A."/>
            <person name="Lutzoni F."/>
            <person name="Magnuson J."/>
            <person name="Mondo S."/>
            <person name="Nolan M."/>
            <person name="Ohm R."/>
            <person name="Pangilinan J."/>
            <person name="Park H.-J."/>
            <person name="Ramirez L."/>
            <person name="Alfaro M."/>
            <person name="Sun H."/>
            <person name="Tritt A."/>
            <person name="Yoshinaga Y."/>
            <person name="Zwiers L.-H."/>
            <person name="Turgeon B."/>
            <person name="Goodwin S."/>
            <person name="Spatafora J."/>
            <person name="Crous P."/>
            <person name="Grigoriev I."/>
        </authorList>
    </citation>
    <scope>NUCLEOTIDE SEQUENCE</scope>
    <source>
        <strain evidence="2">CBS 116435</strain>
    </source>
</reference>
<evidence type="ECO:0000313" key="2">
    <source>
        <dbReference type="EMBL" id="KAF2718714.1"/>
    </source>
</evidence>
<dbReference type="Pfam" id="PF13460">
    <property type="entry name" value="NAD_binding_10"/>
    <property type="match status" value="1"/>
</dbReference>
<dbReference type="AlphaFoldDB" id="A0A9P4Q5V2"/>
<dbReference type="Gene3D" id="3.40.50.720">
    <property type="entry name" value="NAD(P)-binding Rossmann-like Domain"/>
    <property type="match status" value="1"/>
</dbReference>
<dbReference type="EMBL" id="MU003821">
    <property type="protein sequence ID" value="KAF2718714.1"/>
    <property type="molecule type" value="Genomic_DNA"/>
</dbReference>
<accession>A0A9P4Q5V2</accession>
<sequence length="254" mass="27198">MIVLLLGATGNLGSRLIPALLTHGHSVVAFVRSSSKLESLLPPSVYQQITVIEGDAKDAASVKKAILNSKCDAVVSTAGVAAMAPWGRSDLPAIFKAVLDGVQEAGADRERPLRTWFLAGMGILYYPGTESMISNHVPIFLEHRQNLHLLKSLPPGTVDWSMLCPMTMIPESSDLSVPTKTSQGRLIANATTPPSWQDSWVSSIPLIGKTIAIAMNASRYETTLEDNAELIASDLESHDSPWIGKTVGIITASK</sequence>
<dbReference type="Proteomes" id="UP000799441">
    <property type="component" value="Unassembled WGS sequence"/>
</dbReference>
<dbReference type="InterPro" id="IPR016040">
    <property type="entry name" value="NAD(P)-bd_dom"/>
</dbReference>
<feature type="domain" description="NAD(P)-binding" evidence="1">
    <location>
        <begin position="7"/>
        <end position="165"/>
    </location>
</feature>
<evidence type="ECO:0000313" key="3">
    <source>
        <dbReference type="Proteomes" id="UP000799441"/>
    </source>
</evidence>
<dbReference type="GO" id="GO:0016646">
    <property type="term" value="F:oxidoreductase activity, acting on the CH-NH group of donors, NAD or NADP as acceptor"/>
    <property type="evidence" value="ECO:0007669"/>
    <property type="project" value="TreeGrafter"/>
</dbReference>
<dbReference type="InterPro" id="IPR036291">
    <property type="entry name" value="NAD(P)-bd_dom_sf"/>
</dbReference>
<dbReference type="InterPro" id="IPR051606">
    <property type="entry name" value="Polyketide_Oxido-like"/>
</dbReference>
<dbReference type="PANTHER" id="PTHR43355:SF7">
    <property type="entry name" value="NAD(P)-BINDING DOMAIN-CONTAINING PROTEIN"/>
    <property type="match status" value="1"/>
</dbReference>
<organism evidence="2 3">
    <name type="scientific">Polychaeton citri CBS 116435</name>
    <dbReference type="NCBI Taxonomy" id="1314669"/>
    <lineage>
        <taxon>Eukaryota</taxon>
        <taxon>Fungi</taxon>
        <taxon>Dikarya</taxon>
        <taxon>Ascomycota</taxon>
        <taxon>Pezizomycotina</taxon>
        <taxon>Dothideomycetes</taxon>
        <taxon>Dothideomycetidae</taxon>
        <taxon>Capnodiales</taxon>
        <taxon>Capnodiaceae</taxon>
        <taxon>Polychaeton</taxon>
    </lineage>
</organism>
<name>A0A9P4Q5V2_9PEZI</name>
<proteinExistence type="predicted"/>